<protein>
    <submittedName>
        <fullName evidence="2">Uncharacterized protein</fullName>
    </submittedName>
</protein>
<dbReference type="Proteomes" id="UP001286313">
    <property type="component" value="Unassembled WGS sequence"/>
</dbReference>
<keyword evidence="3" id="KW-1185">Reference proteome</keyword>
<evidence type="ECO:0000313" key="3">
    <source>
        <dbReference type="Proteomes" id="UP001286313"/>
    </source>
</evidence>
<reference evidence="2" key="1">
    <citation type="submission" date="2023-10" db="EMBL/GenBank/DDBJ databases">
        <title>Genome assemblies of two species of porcelain crab, Petrolisthes cinctipes and Petrolisthes manimaculis (Anomura: Porcellanidae).</title>
        <authorList>
            <person name="Angst P."/>
        </authorList>
    </citation>
    <scope>NUCLEOTIDE SEQUENCE</scope>
    <source>
        <strain evidence="2">PB745_01</strain>
        <tissue evidence="2">Gill</tissue>
    </source>
</reference>
<name>A0AAE1FER3_PETCI</name>
<accession>A0AAE1FER3</accession>
<gene>
    <name evidence="2" type="ORF">Pcinc_021878</name>
</gene>
<organism evidence="2 3">
    <name type="scientific">Petrolisthes cinctipes</name>
    <name type="common">Flat porcelain crab</name>
    <dbReference type="NCBI Taxonomy" id="88211"/>
    <lineage>
        <taxon>Eukaryota</taxon>
        <taxon>Metazoa</taxon>
        <taxon>Ecdysozoa</taxon>
        <taxon>Arthropoda</taxon>
        <taxon>Crustacea</taxon>
        <taxon>Multicrustacea</taxon>
        <taxon>Malacostraca</taxon>
        <taxon>Eumalacostraca</taxon>
        <taxon>Eucarida</taxon>
        <taxon>Decapoda</taxon>
        <taxon>Pleocyemata</taxon>
        <taxon>Anomura</taxon>
        <taxon>Galatheoidea</taxon>
        <taxon>Porcellanidae</taxon>
        <taxon>Petrolisthes</taxon>
    </lineage>
</organism>
<feature type="region of interest" description="Disordered" evidence="1">
    <location>
        <begin position="24"/>
        <end position="48"/>
    </location>
</feature>
<evidence type="ECO:0000256" key="1">
    <source>
        <dbReference type="SAM" id="MobiDB-lite"/>
    </source>
</evidence>
<proteinExistence type="predicted"/>
<dbReference type="EMBL" id="JAWQEG010002265">
    <property type="protein sequence ID" value="KAK3873089.1"/>
    <property type="molecule type" value="Genomic_DNA"/>
</dbReference>
<evidence type="ECO:0000313" key="2">
    <source>
        <dbReference type="EMBL" id="KAK3873089.1"/>
    </source>
</evidence>
<sequence length="138" mass="14891">MRNELESWDENCQRGFCPCGVCKSDSGGKPRRPRASRGGRPPPPGHPQLAVQLIARCCCHTSLALGAATHRGGGQCSGPQVVVILLPAQRKLVHTPASTPSPTLGQPHMHNTHSLFFCLVRRVPSFHSIKQLSNSVTK</sequence>
<comment type="caution">
    <text evidence="2">The sequence shown here is derived from an EMBL/GenBank/DDBJ whole genome shotgun (WGS) entry which is preliminary data.</text>
</comment>
<dbReference type="AlphaFoldDB" id="A0AAE1FER3"/>